<proteinExistence type="predicted"/>
<dbReference type="Gene3D" id="3.40.309.10">
    <property type="entry name" value="Aldehyde Dehydrogenase, Chain A, domain 2"/>
    <property type="match status" value="1"/>
</dbReference>
<dbReference type="GO" id="GO:0003842">
    <property type="term" value="F:L-glutamate gamma-semialdehyde dehydrogenase activity"/>
    <property type="evidence" value="ECO:0007669"/>
    <property type="project" value="TreeGrafter"/>
</dbReference>
<dbReference type="SUPFAM" id="SSF53720">
    <property type="entry name" value="ALDH-like"/>
    <property type="match status" value="1"/>
</dbReference>
<reference evidence="5" key="1">
    <citation type="submission" date="2021-06" db="EMBL/GenBank/DDBJ databases">
        <title>Parelaphostrongylus tenuis whole genome reference sequence.</title>
        <authorList>
            <person name="Garwood T.J."/>
            <person name="Larsen P.A."/>
            <person name="Fountain-Jones N.M."/>
            <person name="Garbe J.R."/>
            <person name="Macchietto M.G."/>
            <person name="Kania S.A."/>
            <person name="Gerhold R.W."/>
            <person name="Richards J.E."/>
            <person name="Wolf T.M."/>
        </authorList>
    </citation>
    <scope>NUCLEOTIDE SEQUENCE</scope>
    <source>
        <strain evidence="5">MNPRO001-30</strain>
        <tissue evidence="5">Meninges</tissue>
    </source>
</reference>
<keyword evidence="1" id="KW-0560">Oxidoreductase</keyword>
<keyword evidence="6" id="KW-1185">Reference proteome</keyword>
<evidence type="ECO:0000259" key="4">
    <source>
        <dbReference type="Pfam" id="PF00171"/>
    </source>
</evidence>
<dbReference type="EMBL" id="JAHQIW010005485">
    <property type="protein sequence ID" value="KAJ1366162.1"/>
    <property type="molecule type" value="Genomic_DNA"/>
</dbReference>
<dbReference type="Pfam" id="PF00171">
    <property type="entry name" value="Aldedh"/>
    <property type="match status" value="1"/>
</dbReference>
<dbReference type="AlphaFoldDB" id="A0AAD5QYG6"/>
<accession>A0AAD5QYG6</accession>
<keyword evidence="3" id="KW-0732">Signal</keyword>
<dbReference type="Proteomes" id="UP001196413">
    <property type="component" value="Unassembled WGS sequence"/>
</dbReference>
<evidence type="ECO:0000313" key="5">
    <source>
        <dbReference type="EMBL" id="KAJ1366162.1"/>
    </source>
</evidence>
<dbReference type="InterPro" id="IPR050485">
    <property type="entry name" value="Proline_metab_enzyme"/>
</dbReference>
<name>A0AAD5QYG6_PARTN</name>
<evidence type="ECO:0000256" key="3">
    <source>
        <dbReference type="SAM" id="SignalP"/>
    </source>
</evidence>
<sequence length="151" mass="17066">MGKVTLALFFTFPFFLGTARSAWEYGGREVFCLFAYLRPQEPLERNFPKDQRDPQPIKLGDVRDGTIFFSAVIDKKSFNNIKSYIEYAKRGGDGAKISVGCKYDDSRGYFIDATLIKVTNLKSKLISEEFFGPILTAYVYDDGGVENILTP</sequence>
<protein>
    <recommendedName>
        <fullName evidence="4">Aldehyde dehydrogenase domain-containing protein</fullName>
    </recommendedName>
</protein>
<feature type="domain" description="Aldehyde dehydrogenase" evidence="4">
    <location>
        <begin position="57"/>
        <end position="142"/>
    </location>
</feature>
<dbReference type="PANTHER" id="PTHR42862:SF1">
    <property type="entry name" value="DELTA-1-PYRROLINE-5-CARBOXYLATE DEHYDROGENASE 2, ISOFORM A-RELATED"/>
    <property type="match status" value="1"/>
</dbReference>
<dbReference type="GO" id="GO:0005759">
    <property type="term" value="C:mitochondrial matrix"/>
    <property type="evidence" value="ECO:0007669"/>
    <property type="project" value="TreeGrafter"/>
</dbReference>
<keyword evidence="2" id="KW-0520">NAD</keyword>
<gene>
    <name evidence="5" type="ORF">KIN20_026766</name>
</gene>
<evidence type="ECO:0000313" key="6">
    <source>
        <dbReference type="Proteomes" id="UP001196413"/>
    </source>
</evidence>
<dbReference type="PANTHER" id="PTHR42862">
    <property type="entry name" value="DELTA-1-PYRROLINE-5-CARBOXYLATE DEHYDROGENASE 1, ISOFORM A-RELATED"/>
    <property type="match status" value="1"/>
</dbReference>
<dbReference type="InterPro" id="IPR016161">
    <property type="entry name" value="Ald_DH/histidinol_DH"/>
</dbReference>
<feature type="signal peptide" evidence="3">
    <location>
        <begin position="1"/>
        <end position="21"/>
    </location>
</feature>
<dbReference type="GO" id="GO:0010133">
    <property type="term" value="P:L-proline catabolic process to L-glutamate"/>
    <property type="evidence" value="ECO:0007669"/>
    <property type="project" value="TreeGrafter"/>
</dbReference>
<dbReference type="InterPro" id="IPR016163">
    <property type="entry name" value="Ald_DH_C"/>
</dbReference>
<evidence type="ECO:0000256" key="1">
    <source>
        <dbReference type="ARBA" id="ARBA00023002"/>
    </source>
</evidence>
<dbReference type="InterPro" id="IPR015590">
    <property type="entry name" value="Aldehyde_DH_dom"/>
</dbReference>
<organism evidence="5 6">
    <name type="scientific">Parelaphostrongylus tenuis</name>
    <name type="common">Meningeal worm</name>
    <dbReference type="NCBI Taxonomy" id="148309"/>
    <lineage>
        <taxon>Eukaryota</taxon>
        <taxon>Metazoa</taxon>
        <taxon>Ecdysozoa</taxon>
        <taxon>Nematoda</taxon>
        <taxon>Chromadorea</taxon>
        <taxon>Rhabditida</taxon>
        <taxon>Rhabditina</taxon>
        <taxon>Rhabditomorpha</taxon>
        <taxon>Strongyloidea</taxon>
        <taxon>Metastrongylidae</taxon>
        <taxon>Parelaphostrongylus</taxon>
    </lineage>
</organism>
<evidence type="ECO:0000256" key="2">
    <source>
        <dbReference type="ARBA" id="ARBA00023027"/>
    </source>
</evidence>
<comment type="caution">
    <text evidence="5">The sequence shown here is derived from an EMBL/GenBank/DDBJ whole genome shotgun (WGS) entry which is preliminary data.</text>
</comment>
<feature type="chain" id="PRO_5042084376" description="Aldehyde dehydrogenase domain-containing protein" evidence="3">
    <location>
        <begin position="22"/>
        <end position="151"/>
    </location>
</feature>